<dbReference type="Proteomes" id="UP000767854">
    <property type="component" value="Unassembled WGS sequence"/>
</dbReference>
<dbReference type="InterPro" id="IPR003594">
    <property type="entry name" value="HATPase_dom"/>
</dbReference>
<dbReference type="Gene3D" id="3.30.565.10">
    <property type="entry name" value="Histidine kinase-like ATPase, C-terminal domain"/>
    <property type="match status" value="1"/>
</dbReference>
<gene>
    <name evidence="2" type="ORF">JOC49_001493</name>
</gene>
<accession>A0ABS2MRG0</accession>
<organism evidence="2 3">
    <name type="scientific">Fusibacter tunisiensis</name>
    <dbReference type="NCBI Taxonomy" id="1008308"/>
    <lineage>
        <taxon>Bacteria</taxon>
        <taxon>Bacillati</taxon>
        <taxon>Bacillota</taxon>
        <taxon>Clostridia</taxon>
        <taxon>Eubacteriales</taxon>
        <taxon>Eubacteriales Family XII. Incertae Sedis</taxon>
        <taxon>Fusibacter</taxon>
    </lineage>
</organism>
<dbReference type="Pfam" id="PF02518">
    <property type="entry name" value="HATPase_c"/>
    <property type="match status" value="1"/>
</dbReference>
<dbReference type="RefSeq" id="WP_243423637.1">
    <property type="nucleotide sequence ID" value="NZ_JAFBDT010000010.1"/>
</dbReference>
<evidence type="ECO:0000259" key="1">
    <source>
        <dbReference type="Pfam" id="PF02518"/>
    </source>
</evidence>
<dbReference type="SUPFAM" id="SSF55874">
    <property type="entry name" value="ATPase domain of HSP90 chaperone/DNA topoisomerase II/histidine kinase"/>
    <property type="match status" value="1"/>
</dbReference>
<dbReference type="InterPro" id="IPR036890">
    <property type="entry name" value="HATPase_C_sf"/>
</dbReference>
<dbReference type="EMBL" id="JAFBDT010000010">
    <property type="protein sequence ID" value="MBM7561950.1"/>
    <property type="molecule type" value="Genomic_DNA"/>
</dbReference>
<keyword evidence="3" id="KW-1185">Reference proteome</keyword>
<sequence length="151" mass="16519">MGSIIKNEENVAMRLNYTVDNDDFTRAGEASSKIKQMLKQLAIDANIVRRVAIATYEAEINLVIHSNGGTIEVFIKQDCIELYVEDNGPGIKDVSLAMTKGFSTATAVAREMGFGAGMGLPNMEKVSDTFEIESEVGVGTRIKMVVFYNTK</sequence>
<evidence type="ECO:0000313" key="3">
    <source>
        <dbReference type="Proteomes" id="UP000767854"/>
    </source>
</evidence>
<reference evidence="2 3" key="1">
    <citation type="submission" date="2021-01" db="EMBL/GenBank/DDBJ databases">
        <title>Genomic Encyclopedia of Type Strains, Phase IV (KMG-IV): sequencing the most valuable type-strain genomes for metagenomic binning, comparative biology and taxonomic classification.</title>
        <authorList>
            <person name="Goeker M."/>
        </authorList>
    </citation>
    <scope>NUCLEOTIDE SEQUENCE [LARGE SCALE GENOMIC DNA]</scope>
    <source>
        <strain evidence="2 3">DSM 24436</strain>
    </source>
</reference>
<protein>
    <submittedName>
        <fullName evidence="2">Anti-sigma regulatory factor (Ser/Thr protein kinase)</fullName>
    </submittedName>
</protein>
<comment type="caution">
    <text evidence="2">The sequence shown here is derived from an EMBL/GenBank/DDBJ whole genome shotgun (WGS) entry which is preliminary data.</text>
</comment>
<name>A0ABS2MRG0_9FIRM</name>
<feature type="domain" description="Histidine kinase/HSP90-like ATPase" evidence="1">
    <location>
        <begin position="57"/>
        <end position="144"/>
    </location>
</feature>
<proteinExistence type="predicted"/>
<evidence type="ECO:0000313" key="2">
    <source>
        <dbReference type="EMBL" id="MBM7561950.1"/>
    </source>
</evidence>